<comment type="caution">
    <text evidence="7">The sequence shown here is derived from an EMBL/GenBank/DDBJ whole genome shotgun (WGS) entry which is preliminary data.</text>
</comment>
<comment type="similarity">
    <text evidence="2 5">Belongs to the pseudouridine synthase TruB family. Type 1 subfamily.</text>
</comment>
<dbReference type="PANTHER" id="PTHR13767:SF2">
    <property type="entry name" value="PSEUDOURIDYLATE SYNTHASE TRUB1"/>
    <property type="match status" value="1"/>
</dbReference>
<dbReference type="AlphaFoldDB" id="A0A367ZVF2"/>
<keyword evidence="4 5" id="KW-0413">Isomerase</keyword>
<dbReference type="InterPro" id="IPR014780">
    <property type="entry name" value="tRNA_psdUridine_synth_TruB"/>
</dbReference>
<evidence type="ECO:0000256" key="5">
    <source>
        <dbReference type="HAMAP-Rule" id="MF_01080"/>
    </source>
</evidence>
<dbReference type="EMBL" id="QOQW01000001">
    <property type="protein sequence ID" value="RCK81689.1"/>
    <property type="molecule type" value="Genomic_DNA"/>
</dbReference>
<dbReference type="InterPro" id="IPR002501">
    <property type="entry name" value="PsdUridine_synth_N"/>
</dbReference>
<gene>
    <name evidence="5" type="primary">truB</name>
    <name evidence="7" type="ORF">OZSIB_0823</name>
</gene>
<dbReference type="Gene3D" id="3.30.2350.10">
    <property type="entry name" value="Pseudouridine synthase"/>
    <property type="match status" value="1"/>
</dbReference>
<accession>A0A367ZVF2</accession>
<dbReference type="EC" id="5.4.99.25" evidence="5"/>
<dbReference type="Pfam" id="PF01509">
    <property type="entry name" value="TruB_N"/>
    <property type="match status" value="1"/>
</dbReference>
<comment type="catalytic activity">
    <reaction evidence="1 5">
        <text>uridine(55) in tRNA = pseudouridine(55) in tRNA</text>
        <dbReference type="Rhea" id="RHEA:42532"/>
        <dbReference type="Rhea" id="RHEA-COMP:10101"/>
        <dbReference type="Rhea" id="RHEA-COMP:10102"/>
        <dbReference type="ChEBI" id="CHEBI:65314"/>
        <dbReference type="ChEBI" id="CHEBI:65315"/>
        <dbReference type="EC" id="5.4.99.25"/>
    </reaction>
</comment>
<comment type="function">
    <text evidence="5">Responsible for synthesis of pseudouridine from uracil-55 in the psi GC loop of transfer RNAs.</text>
</comment>
<dbReference type="PANTHER" id="PTHR13767">
    <property type="entry name" value="TRNA-PSEUDOURIDINE SYNTHASE"/>
    <property type="match status" value="1"/>
</dbReference>
<sequence length="318" mass="34656">MIDGCLVVNKASGLTSHDVVDEVRRAYGVKAGHGGTLDPLAQGVLLIFVGKALKILQFIPPEHLDKTYLMRVTLGRTTDTFDSTGRTVAEHPGPVTVTREEILAALRRFVGTYEQTPPVFSAIKVKGKRAYALARAGEHVELSARKIHVTSIRLVRDFQTPGVAGGPPVRHLVLRIHCSRGTYVRSVAHDLGQFLGCGGHLSYLLRERVGTWALPDAFPIWRIRQRQPFTDTRSFVPFARILPFSRLTIAEKACRKVASGVPLEPGDIERIEPAPAGTADETILQVCSPSGDLLALYGRSEPKGGKGPLRLVPVRVLG</sequence>
<evidence type="ECO:0000256" key="3">
    <source>
        <dbReference type="ARBA" id="ARBA00022694"/>
    </source>
</evidence>
<organism evidence="7 8">
    <name type="scientific">Candidatus Ozemobacter sibiricus</name>
    <dbReference type="NCBI Taxonomy" id="2268124"/>
    <lineage>
        <taxon>Bacteria</taxon>
        <taxon>Candidatus Ozemobacteria</taxon>
        <taxon>Candidatus Ozemobacterales</taxon>
        <taxon>Candidatus Ozemobacteraceae</taxon>
        <taxon>Candidatus Ozemobacter</taxon>
    </lineage>
</organism>
<evidence type="ECO:0000313" key="7">
    <source>
        <dbReference type="EMBL" id="RCK81689.1"/>
    </source>
</evidence>
<dbReference type="GO" id="GO:0031119">
    <property type="term" value="P:tRNA pseudouridine synthesis"/>
    <property type="evidence" value="ECO:0007669"/>
    <property type="project" value="UniProtKB-UniRule"/>
</dbReference>
<dbReference type="HAMAP" id="MF_01080">
    <property type="entry name" value="TruB_bact"/>
    <property type="match status" value="1"/>
</dbReference>
<evidence type="ECO:0000313" key="8">
    <source>
        <dbReference type="Proteomes" id="UP000252355"/>
    </source>
</evidence>
<dbReference type="NCBIfam" id="TIGR00431">
    <property type="entry name" value="TruB"/>
    <property type="match status" value="1"/>
</dbReference>
<protein>
    <recommendedName>
        <fullName evidence="5">tRNA pseudouridine synthase B</fullName>
        <ecNumber evidence="5">5.4.99.25</ecNumber>
    </recommendedName>
    <alternativeName>
        <fullName evidence="5">tRNA pseudouridine(55) synthase</fullName>
        <shortName evidence="5">Psi55 synthase</shortName>
    </alternativeName>
    <alternativeName>
        <fullName evidence="5">tRNA pseudouridylate synthase</fullName>
    </alternativeName>
    <alternativeName>
        <fullName evidence="5">tRNA-uridine isomerase</fullName>
    </alternativeName>
</protein>
<dbReference type="CDD" id="cd02573">
    <property type="entry name" value="PseudoU_synth_EcTruB"/>
    <property type="match status" value="1"/>
</dbReference>
<dbReference type="InterPro" id="IPR020103">
    <property type="entry name" value="PsdUridine_synth_cat_dom_sf"/>
</dbReference>
<name>A0A367ZVF2_9BACT</name>
<reference evidence="7 8" key="1">
    <citation type="submission" date="2018-05" db="EMBL/GenBank/DDBJ databases">
        <title>A metagenomic window into the 2 km-deep terrestrial subsurface aquifer revealed taxonomically and functionally diverse microbial community comprising novel uncultured bacterial lineages.</title>
        <authorList>
            <person name="Kadnikov V.V."/>
            <person name="Mardanov A.V."/>
            <person name="Beletsky A.V."/>
            <person name="Banks D."/>
            <person name="Pimenov N.V."/>
            <person name="Frank Y.A."/>
            <person name="Karnachuk O.V."/>
            <person name="Ravin N.V."/>
        </authorList>
    </citation>
    <scope>NUCLEOTIDE SEQUENCE [LARGE SCALE GENOMIC DNA]</scope>
    <source>
        <strain evidence="7">BY5</strain>
    </source>
</reference>
<proteinExistence type="inferred from homology"/>
<feature type="active site" description="Nucleophile" evidence="5">
    <location>
        <position position="38"/>
    </location>
</feature>
<feature type="domain" description="Pseudouridine synthase II N-terminal" evidence="6">
    <location>
        <begin position="29"/>
        <end position="184"/>
    </location>
</feature>
<evidence type="ECO:0000256" key="1">
    <source>
        <dbReference type="ARBA" id="ARBA00000385"/>
    </source>
</evidence>
<dbReference type="GO" id="GO:1990481">
    <property type="term" value="P:mRNA pseudouridine synthesis"/>
    <property type="evidence" value="ECO:0007669"/>
    <property type="project" value="TreeGrafter"/>
</dbReference>
<evidence type="ECO:0000259" key="6">
    <source>
        <dbReference type="Pfam" id="PF01509"/>
    </source>
</evidence>
<evidence type="ECO:0000256" key="4">
    <source>
        <dbReference type="ARBA" id="ARBA00023235"/>
    </source>
</evidence>
<dbReference type="SUPFAM" id="SSF55120">
    <property type="entry name" value="Pseudouridine synthase"/>
    <property type="match status" value="1"/>
</dbReference>
<evidence type="ECO:0000256" key="2">
    <source>
        <dbReference type="ARBA" id="ARBA00005642"/>
    </source>
</evidence>
<dbReference type="GO" id="GO:0160148">
    <property type="term" value="F:tRNA pseudouridine(55) synthase activity"/>
    <property type="evidence" value="ECO:0007669"/>
    <property type="project" value="UniProtKB-EC"/>
</dbReference>
<keyword evidence="3 5" id="KW-0819">tRNA processing</keyword>
<dbReference type="GO" id="GO:0003723">
    <property type="term" value="F:RNA binding"/>
    <property type="evidence" value="ECO:0007669"/>
    <property type="project" value="InterPro"/>
</dbReference>
<dbReference type="Proteomes" id="UP000252355">
    <property type="component" value="Unassembled WGS sequence"/>
</dbReference>